<comment type="subunit">
    <text evidence="7">Homohexamer.</text>
</comment>
<keyword evidence="9" id="KW-1185">Reference proteome</keyword>
<keyword evidence="5 7" id="KW-0460">Magnesium</keyword>
<evidence type="ECO:0000256" key="7">
    <source>
        <dbReference type="HAMAP-Rule" id="MF_00209"/>
    </source>
</evidence>
<keyword evidence="4 7" id="KW-0378">Hydrolase</keyword>
<evidence type="ECO:0000313" key="8">
    <source>
        <dbReference type="EMBL" id="TFD54586.1"/>
    </source>
</evidence>
<comment type="similarity">
    <text evidence="7">Belongs to the PPase family.</text>
</comment>
<keyword evidence="3 7" id="KW-0479">Metal-binding</keyword>
<dbReference type="InterPro" id="IPR036649">
    <property type="entry name" value="Pyrophosphatase_sf"/>
</dbReference>
<dbReference type="Pfam" id="PF00719">
    <property type="entry name" value="Pyrophosphatase"/>
    <property type="match status" value="1"/>
</dbReference>
<dbReference type="CDD" id="cd00412">
    <property type="entry name" value="pyrophosphatase"/>
    <property type="match status" value="1"/>
</dbReference>
<dbReference type="AlphaFoldDB" id="A0A4R9A9F8"/>
<comment type="caution">
    <text evidence="7">Lacks conserved residue(s) required for the propagation of feature annotation.</text>
</comment>
<gene>
    <name evidence="7" type="primary">ppa</name>
    <name evidence="8" type="ORF">E3T55_04000</name>
</gene>
<dbReference type="EC" id="3.6.1.1" evidence="7"/>
<keyword evidence="2 7" id="KW-0963">Cytoplasm</keyword>
<dbReference type="InterPro" id="IPR008162">
    <property type="entry name" value="Pyrophosphatase"/>
</dbReference>
<dbReference type="GO" id="GO:0006796">
    <property type="term" value="P:phosphate-containing compound metabolic process"/>
    <property type="evidence" value="ECO:0007669"/>
    <property type="project" value="InterPro"/>
</dbReference>
<evidence type="ECO:0000256" key="1">
    <source>
        <dbReference type="ARBA" id="ARBA00001946"/>
    </source>
</evidence>
<comment type="catalytic activity">
    <reaction evidence="6 7">
        <text>diphosphate + H2O = 2 phosphate + H(+)</text>
        <dbReference type="Rhea" id="RHEA:24576"/>
        <dbReference type="ChEBI" id="CHEBI:15377"/>
        <dbReference type="ChEBI" id="CHEBI:15378"/>
        <dbReference type="ChEBI" id="CHEBI:33019"/>
        <dbReference type="ChEBI" id="CHEBI:43474"/>
        <dbReference type="EC" id="3.6.1.1"/>
    </reaction>
</comment>
<dbReference type="Proteomes" id="UP000297447">
    <property type="component" value="Unassembled WGS sequence"/>
</dbReference>
<dbReference type="GO" id="GO:0005737">
    <property type="term" value="C:cytoplasm"/>
    <property type="evidence" value="ECO:0007669"/>
    <property type="project" value="UniProtKB-SubCell"/>
</dbReference>
<dbReference type="PANTHER" id="PTHR10286">
    <property type="entry name" value="INORGANIC PYROPHOSPHATASE"/>
    <property type="match status" value="1"/>
</dbReference>
<comment type="function">
    <text evidence="7">Catalyzes the hydrolysis of inorganic pyrophosphate (PPi) forming two phosphate ions.</text>
</comment>
<name>A0A4R9A9F8_9MICO</name>
<dbReference type="OrthoDB" id="5187599at2"/>
<dbReference type="GO" id="GO:0000287">
    <property type="term" value="F:magnesium ion binding"/>
    <property type="evidence" value="ECO:0007669"/>
    <property type="project" value="UniProtKB-UniRule"/>
</dbReference>
<evidence type="ECO:0000256" key="3">
    <source>
        <dbReference type="ARBA" id="ARBA00022723"/>
    </source>
</evidence>
<comment type="subcellular location">
    <subcellularLocation>
        <location evidence="7">Cytoplasm</location>
    </subcellularLocation>
</comment>
<dbReference type="EMBL" id="SOHE01000016">
    <property type="protein sequence ID" value="TFD54586.1"/>
    <property type="molecule type" value="Genomic_DNA"/>
</dbReference>
<proteinExistence type="inferred from homology"/>
<feature type="binding site" evidence="7">
    <location>
        <position position="127"/>
    </location>
    <ligand>
        <name>substrate</name>
    </ligand>
</feature>
<feature type="binding site" evidence="7">
    <location>
        <position position="53"/>
    </location>
    <ligand>
        <name>Mg(2+)</name>
        <dbReference type="ChEBI" id="CHEBI:18420"/>
        <label>1</label>
    </ligand>
</feature>
<dbReference type="SUPFAM" id="SSF50324">
    <property type="entry name" value="Inorganic pyrophosphatase"/>
    <property type="match status" value="1"/>
</dbReference>
<protein>
    <recommendedName>
        <fullName evidence="7">Inorganic pyrophosphatase</fullName>
        <ecNumber evidence="7">3.6.1.1</ecNumber>
    </recommendedName>
    <alternativeName>
        <fullName evidence="7">Pyrophosphate phospho-hydrolase</fullName>
        <shortName evidence="7">PPase</shortName>
    </alternativeName>
</protein>
<evidence type="ECO:0000256" key="2">
    <source>
        <dbReference type="ARBA" id="ARBA00022490"/>
    </source>
</evidence>
<comment type="cofactor">
    <cofactor evidence="1 7">
        <name>Mg(2+)</name>
        <dbReference type="ChEBI" id="CHEBI:18420"/>
    </cofactor>
</comment>
<feature type="binding site" evidence="7">
    <location>
        <position position="31"/>
    </location>
    <ligand>
        <name>substrate</name>
    </ligand>
</feature>
<evidence type="ECO:0000256" key="5">
    <source>
        <dbReference type="ARBA" id="ARBA00022842"/>
    </source>
</evidence>
<dbReference type="HAMAP" id="MF_00209">
    <property type="entry name" value="Inorganic_PPase"/>
    <property type="match status" value="1"/>
</dbReference>
<reference evidence="8 9" key="1">
    <citation type="submission" date="2019-03" db="EMBL/GenBank/DDBJ databases">
        <title>Genomics of glacier-inhabiting Cryobacterium strains.</title>
        <authorList>
            <person name="Liu Q."/>
            <person name="Xin Y.-H."/>
        </authorList>
    </citation>
    <scope>NUCLEOTIDE SEQUENCE [LARGE SCALE GENOMIC DNA]</scope>
    <source>
        <strain evidence="8 9">Hh14</strain>
    </source>
</reference>
<sequence>MTILDVTVEIPRGSRNKYSVDHLTGRIRLDRTLLTEMVYPADSGFIENTLGRDGEPLNALVLLEEPTYPGVGISVRPVGVFRMQNEHGPEVKLICVPVADPRWEHVTEITDVAEYTRDGIRHFFEHYKDLEPGRFVIVEGFGERLEAERLVSTAMHAYRSHDSYEN</sequence>
<accession>A0A4R9A9F8</accession>
<organism evidence="8 9">
    <name type="scientific">Cryobacterium frigoriphilum</name>
    <dbReference type="NCBI Taxonomy" id="1259150"/>
    <lineage>
        <taxon>Bacteria</taxon>
        <taxon>Bacillati</taxon>
        <taxon>Actinomycetota</taxon>
        <taxon>Actinomycetes</taxon>
        <taxon>Micrococcales</taxon>
        <taxon>Microbacteriaceae</taxon>
        <taxon>Cryobacterium</taxon>
    </lineage>
</organism>
<dbReference type="Gene3D" id="3.90.80.10">
    <property type="entry name" value="Inorganic pyrophosphatase"/>
    <property type="match status" value="1"/>
</dbReference>
<evidence type="ECO:0000256" key="4">
    <source>
        <dbReference type="ARBA" id="ARBA00022801"/>
    </source>
</evidence>
<dbReference type="FunFam" id="3.90.80.10:FF:000003">
    <property type="entry name" value="Inorganic pyrophosphatase"/>
    <property type="match status" value="1"/>
</dbReference>
<evidence type="ECO:0000256" key="6">
    <source>
        <dbReference type="ARBA" id="ARBA00047820"/>
    </source>
</evidence>
<dbReference type="RefSeq" id="WP_134518259.1">
    <property type="nucleotide sequence ID" value="NZ_SOHE01000016.1"/>
</dbReference>
<feature type="binding site" evidence="7">
    <location>
        <position position="9"/>
    </location>
    <ligand>
        <name>Mg(2+)</name>
        <dbReference type="ChEBI" id="CHEBI:18420"/>
        <label>2</label>
    </ligand>
</feature>
<evidence type="ECO:0000313" key="9">
    <source>
        <dbReference type="Proteomes" id="UP000297447"/>
    </source>
</evidence>
<feature type="binding site" evidence="7">
    <location>
        <position position="17"/>
    </location>
    <ligand>
        <name>substrate</name>
    </ligand>
</feature>
<dbReference type="GO" id="GO:0004427">
    <property type="term" value="F:inorganic diphosphate phosphatase activity"/>
    <property type="evidence" value="ECO:0007669"/>
    <property type="project" value="UniProtKB-UniRule"/>
</dbReference>
<comment type="caution">
    <text evidence="8">The sequence shown here is derived from an EMBL/GenBank/DDBJ whole genome shotgun (WGS) entry which is preliminary data.</text>
</comment>